<dbReference type="RefSeq" id="WP_236114198.1">
    <property type="nucleotide sequence ID" value="NZ_JAKGTI010000001.1"/>
</dbReference>
<accession>A0ABS9E636</accession>
<keyword evidence="3" id="KW-1185">Reference proteome</keyword>
<evidence type="ECO:0000256" key="1">
    <source>
        <dbReference type="SAM" id="Phobius"/>
    </source>
</evidence>
<keyword evidence="1" id="KW-1133">Transmembrane helix</keyword>
<evidence type="ECO:0000313" key="2">
    <source>
        <dbReference type="EMBL" id="MCF4096931.1"/>
    </source>
</evidence>
<comment type="caution">
    <text evidence="2">The sequence shown here is derived from an EMBL/GenBank/DDBJ whole genome shotgun (WGS) entry which is preliminary data.</text>
</comment>
<protein>
    <submittedName>
        <fullName evidence="2">Uncharacterized protein</fullName>
    </submittedName>
</protein>
<feature type="transmembrane region" description="Helical" evidence="1">
    <location>
        <begin position="20"/>
        <end position="40"/>
    </location>
</feature>
<name>A0ABS9E636_9HYPH</name>
<gene>
    <name evidence="2" type="ORF">L1I42_00340</name>
</gene>
<evidence type="ECO:0000313" key="3">
    <source>
        <dbReference type="Proteomes" id="UP001201217"/>
    </source>
</evidence>
<proteinExistence type="predicted"/>
<keyword evidence="1" id="KW-0812">Transmembrane</keyword>
<dbReference type="EMBL" id="JAKGTI010000001">
    <property type="protein sequence ID" value="MCF4096931.1"/>
    <property type="molecule type" value="Genomic_DNA"/>
</dbReference>
<sequence length="79" mass="8471">MAKAAPAEAKPIDAATNAAADVFIIFLSMMYLSVFLNTLIERVTADTGGASGLFQNVHYFLEKFALSFQINGLGHDISC</sequence>
<keyword evidence="1" id="KW-0472">Membrane</keyword>
<dbReference type="Proteomes" id="UP001201217">
    <property type="component" value="Unassembled WGS sequence"/>
</dbReference>
<reference evidence="2 3" key="1">
    <citation type="submission" date="2022-01" db="EMBL/GenBank/DDBJ databases">
        <title>Maritalea mediterranea sp. nov., isolated from marine plastic residues from the Malva-rosa beach (Valencia, Spain).</title>
        <authorList>
            <person name="Vidal-Verdu A."/>
            <person name="Molina-Menor E."/>
            <person name="Pascual J."/>
            <person name="Pereto J."/>
            <person name="Porcar M."/>
        </authorList>
    </citation>
    <scope>NUCLEOTIDE SEQUENCE [LARGE SCALE GENOMIC DNA]</scope>
    <source>
        <strain evidence="2 3">P4.10X</strain>
    </source>
</reference>
<organism evidence="2 3">
    <name type="scientific">Maritalea mediterranea</name>
    <dbReference type="NCBI Taxonomy" id="2909667"/>
    <lineage>
        <taxon>Bacteria</taxon>
        <taxon>Pseudomonadati</taxon>
        <taxon>Pseudomonadota</taxon>
        <taxon>Alphaproteobacteria</taxon>
        <taxon>Hyphomicrobiales</taxon>
        <taxon>Devosiaceae</taxon>
        <taxon>Maritalea</taxon>
    </lineage>
</organism>